<accession>A0ACC7NV38</accession>
<keyword evidence="1" id="KW-0413">Isomerase</keyword>
<name>A0ACC7NV38_9BACL</name>
<reference evidence="1" key="1">
    <citation type="submission" date="2024-12" db="EMBL/GenBank/DDBJ databases">
        <authorList>
            <person name="Wu N."/>
        </authorList>
    </citation>
    <scope>NUCLEOTIDE SEQUENCE</scope>
    <source>
        <strain evidence="1">P15</strain>
    </source>
</reference>
<evidence type="ECO:0000313" key="1">
    <source>
        <dbReference type="EMBL" id="MFM9326942.1"/>
    </source>
</evidence>
<keyword evidence="2" id="KW-1185">Reference proteome</keyword>
<organism evidence="1 2">
    <name type="scientific">Paenibacillus mesotrionivorans</name>
    <dbReference type="NCBI Taxonomy" id="3160968"/>
    <lineage>
        <taxon>Bacteria</taxon>
        <taxon>Bacillati</taxon>
        <taxon>Bacillota</taxon>
        <taxon>Bacilli</taxon>
        <taxon>Bacillales</taxon>
        <taxon>Paenibacillaceae</taxon>
        <taxon>Paenibacillus</taxon>
    </lineage>
</organism>
<comment type="caution">
    <text evidence="1">The sequence shown here is derived from an EMBL/GenBank/DDBJ whole genome shotgun (WGS) entry which is preliminary data.</text>
</comment>
<protein>
    <submittedName>
        <fullName evidence="1">Phosphoribosylanthranilate isomerase</fullName>
    </submittedName>
</protein>
<sequence length="233" mass="25262">MPTVKICGIRMPETLLAMKGLPVDHIGFVFAKSKRQVSPEEAGRLIRLLREEGFQEQGGFLAAGVFVNPTLEELEAVLAEAPLDIVQLHGQETPLFCQEVKERFGVGIFKAASLPESGEGGVGDLAEVTVARLTETLEPYVPYTDAFLLDTFDPVIGGGSGRTFPWQAIPPVRDWARKAGHRLIIAGGLHGDNVEQLLADYGPDGVDVSSGVETDGVKDPDKIRIFVERVKRS</sequence>
<gene>
    <name evidence="1" type="ORF">ACI1P1_01385</name>
</gene>
<evidence type="ECO:0000313" key="2">
    <source>
        <dbReference type="Proteomes" id="UP001631969"/>
    </source>
</evidence>
<proteinExistence type="predicted"/>
<dbReference type="EMBL" id="JBJURJ010000001">
    <property type="protein sequence ID" value="MFM9326942.1"/>
    <property type="molecule type" value="Genomic_DNA"/>
</dbReference>
<dbReference type="Proteomes" id="UP001631969">
    <property type="component" value="Unassembled WGS sequence"/>
</dbReference>